<reference evidence="2" key="1">
    <citation type="journal article" date="2022" name="bioRxiv">
        <title>Sequencing and chromosome-scale assembly of the giantPleurodeles waltlgenome.</title>
        <authorList>
            <person name="Brown T."/>
            <person name="Elewa A."/>
            <person name="Iarovenko S."/>
            <person name="Subramanian E."/>
            <person name="Araus A.J."/>
            <person name="Petzold A."/>
            <person name="Susuki M."/>
            <person name="Suzuki K.-i.T."/>
            <person name="Hayashi T."/>
            <person name="Toyoda A."/>
            <person name="Oliveira C."/>
            <person name="Osipova E."/>
            <person name="Leigh N.D."/>
            <person name="Simon A."/>
            <person name="Yun M.H."/>
        </authorList>
    </citation>
    <scope>NUCLEOTIDE SEQUENCE</scope>
    <source>
        <strain evidence="2">20211129_DDA</strain>
        <tissue evidence="2">Liver</tissue>
    </source>
</reference>
<dbReference type="AlphaFoldDB" id="A0AAV7MW08"/>
<keyword evidence="3" id="KW-1185">Reference proteome</keyword>
<proteinExistence type="predicted"/>
<dbReference type="Proteomes" id="UP001066276">
    <property type="component" value="Chromosome 9"/>
</dbReference>
<name>A0AAV7MW08_PLEWA</name>
<feature type="compositionally biased region" description="Polar residues" evidence="1">
    <location>
        <begin position="19"/>
        <end position="29"/>
    </location>
</feature>
<evidence type="ECO:0000313" key="3">
    <source>
        <dbReference type="Proteomes" id="UP001066276"/>
    </source>
</evidence>
<dbReference type="EMBL" id="JANPWB010000013">
    <property type="protein sequence ID" value="KAJ1104540.1"/>
    <property type="molecule type" value="Genomic_DNA"/>
</dbReference>
<feature type="region of interest" description="Disordered" evidence="1">
    <location>
        <begin position="133"/>
        <end position="247"/>
    </location>
</feature>
<feature type="compositionally biased region" description="Polar residues" evidence="1">
    <location>
        <begin position="236"/>
        <end position="247"/>
    </location>
</feature>
<organism evidence="2 3">
    <name type="scientific">Pleurodeles waltl</name>
    <name type="common">Iberian ribbed newt</name>
    <dbReference type="NCBI Taxonomy" id="8319"/>
    <lineage>
        <taxon>Eukaryota</taxon>
        <taxon>Metazoa</taxon>
        <taxon>Chordata</taxon>
        <taxon>Craniata</taxon>
        <taxon>Vertebrata</taxon>
        <taxon>Euteleostomi</taxon>
        <taxon>Amphibia</taxon>
        <taxon>Batrachia</taxon>
        <taxon>Caudata</taxon>
        <taxon>Salamandroidea</taxon>
        <taxon>Salamandridae</taxon>
        <taxon>Pleurodelinae</taxon>
        <taxon>Pleurodeles</taxon>
    </lineage>
</organism>
<evidence type="ECO:0000313" key="2">
    <source>
        <dbReference type="EMBL" id="KAJ1104540.1"/>
    </source>
</evidence>
<sequence>MSARHPPAAAGHPEVNGLTPVSGSAQQHRATICGSAREVGLQKLKSILTALSAPQTAPRSNPTVEGTPSRGGPGYHSRIAAINTRYPPQAAGSYYDELLCPSIVAIEQPPATPPLTARPCQYWGLREPLNQAGAQLAGGNSHNRPVQDFSSRLPQPGTPAQGPSVGPALHGPWSDPTAYPASRGRAHCSPLSTGAAPATAPLFQRDLPGRVERPPVGCDPEGRGPHQGSRTPRPASLSQVNPGRQPQ</sequence>
<comment type="caution">
    <text evidence="2">The sequence shown here is derived from an EMBL/GenBank/DDBJ whole genome shotgun (WGS) entry which is preliminary data.</text>
</comment>
<gene>
    <name evidence="2" type="ORF">NDU88_001950</name>
</gene>
<feature type="region of interest" description="Disordered" evidence="1">
    <location>
        <begin position="52"/>
        <end position="74"/>
    </location>
</feature>
<protein>
    <submittedName>
        <fullName evidence="2">Uncharacterized protein</fullName>
    </submittedName>
</protein>
<accession>A0AAV7MW08</accession>
<evidence type="ECO:0000256" key="1">
    <source>
        <dbReference type="SAM" id="MobiDB-lite"/>
    </source>
</evidence>
<feature type="compositionally biased region" description="Polar residues" evidence="1">
    <location>
        <begin position="52"/>
        <end position="66"/>
    </location>
</feature>
<feature type="compositionally biased region" description="Polar residues" evidence="1">
    <location>
        <begin position="138"/>
        <end position="153"/>
    </location>
</feature>
<feature type="region of interest" description="Disordered" evidence="1">
    <location>
        <begin position="1"/>
        <end position="30"/>
    </location>
</feature>